<evidence type="ECO:0000313" key="2">
    <source>
        <dbReference type="EMBL" id="CAI9154966.1"/>
    </source>
</evidence>
<name>A0ABN8Y576_RANTA</name>
<keyword evidence="1" id="KW-1133">Transmembrane helix</keyword>
<protein>
    <submittedName>
        <fullName evidence="2">Uncharacterized protein</fullName>
    </submittedName>
</protein>
<keyword evidence="1" id="KW-0472">Membrane</keyword>
<organism evidence="2 3">
    <name type="scientific">Rangifer tarandus platyrhynchus</name>
    <name type="common">Svalbard reindeer</name>
    <dbReference type="NCBI Taxonomy" id="3082113"/>
    <lineage>
        <taxon>Eukaryota</taxon>
        <taxon>Metazoa</taxon>
        <taxon>Chordata</taxon>
        <taxon>Craniata</taxon>
        <taxon>Vertebrata</taxon>
        <taxon>Euteleostomi</taxon>
        <taxon>Mammalia</taxon>
        <taxon>Eutheria</taxon>
        <taxon>Laurasiatheria</taxon>
        <taxon>Artiodactyla</taxon>
        <taxon>Ruminantia</taxon>
        <taxon>Pecora</taxon>
        <taxon>Cervidae</taxon>
        <taxon>Odocoileinae</taxon>
        <taxon>Rangifer</taxon>
    </lineage>
</organism>
<evidence type="ECO:0000313" key="3">
    <source>
        <dbReference type="Proteomes" id="UP001176941"/>
    </source>
</evidence>
<keyword evidence="3" id="KW-1185">Reference proteome</keyword>
<sequence>MAAHSSIVAWRIPQTGEPHALQPTGLQKSQTGLINWIATTTLVHLDTTVTLCKYMYCKYFLRVVACHFISFSRAKAFIKKIFKWSVLFVSYLGSLSTFYLEVFF</sequence>
<dbReference type="Proteomes" id="UP001176941">
    <property type="component" value="Chromosome 12"/>
</dbReference>
<evidence type="ECO:0000256" key="1">
    <source>
        <dbReference type="SAM" id="Phobius"/>
    </source>
</evidence>
<proteinExistence type="predicted"/>
<dbReference type="EMBL" id="OX459948">
    <property type="protein sequence ID" value="CAI9154966.1"/>
    <property type="molecule type" value="Genomic_DNA"/>
</dbReference>
<accession>A0ABN8Y576</accession>
<reference evidence="2" key="1">
    <citation type="submission" date="2023-04" db="EMBL/GenBank/DDBJ databases">
        <authorList>
            <consortium name="ELIXIR-Norway"/>
        </authorList>
    </citation>
    <scope>NUCLEOTIDE SEQUENCE [LARGE SCALE GENOMIC DNA]</scope>
</reference>
<gene>
    <name evidence="2" type="ORF">MRATA1EN1_LOCUS3928</name>
</gene>
<keyword evidence="1" id="KW-0812">Transmembrane</keyword>
<feature type="transmembrane region" description="Helical" evidence="1">
    <location>
        <begin position="81"/>
        <end position="100"/>
    </location>
</feature>